<dbReference type="KEGG" id="sdn:Sden_2653"/>
<dbReference type="SUPFAM" id="SSF53756">
    <property type="entry name" value="UDP-Glycosyltransferase/glycogen phosphorylase"/>
    <property type="match status" value="1"/>
</dbReference>
<keyword evidence="2" id="KW-1185">Reference proteome</keyword>
<dbReference type="Proteomes" id="UP000001982">
    <property type="component" value="Chromosome"/>
</dbReference>
<sequence length="409" mass="46956">MNCNKTLVFYFPYREVGGVSVLFLRLATILSKSFKVILMDFDNGYMARNLPDNVKFVPFDQPELLPVNSVLILQSIPLWRIHKVSSFPRDIDVFFWNLHPDNLFPGLVSNHPSKTLFKFIAPLVNSFSFLRKRKIKNMLKVLLHKQSIAFMDLENKNKTYRYFNVPLDTYPLLPIMTGYENKTVINFAPIDDIKCLWLGRLEGFKVPILLHTIDRLDGLSRKISLTIVGDGVSTSKIKEHASLCKHLNCNFVGTVPFDGLDSLIASHHIVFSMGTSALEGAKNKIPTFCLDYSYQEIQGLYKYKYLFDVKGFNVGEEITSEHLEDVSSLDVEIEKLVNDFSAVSKNSYEYWKQHHSPNVITDKFLAHLRESSCTLHELIVLGYSDEDFFTKLITKLHHPIENESGFISR</sequence>
<dbReference type="STRING" id="318161.Sden_2653"/>
<dbReference type="EMBL" id="CP000302">
    <property type="protein sequence ID" value="ABE55932.1"/>
    <property type="molecule type" value="Genomic_DNA"/>
</dbReference>
<accession>Q12KU4</accession>
<dbReference type="eggNOG" id="ENOG5032VER">
    <property type="taxonomic scope" value="Bacteria"/>
</dbReference>
<evidence type="ECO:0000313" key="1">
    <source>
        <dbReference type="EMBL" id="ABE55932.1"/>
    </source>
</evidence>
<organism evidence="1 2">
    <name type="scientific">Shewanella denitrificans (strain OS217 / ATCC BAA-1090 / DSM 15013)</name>
    <dbReference type="NCBI Taxonomy" id="318161"/>
    <lineage>
        <taxon>Bacteria</taxon>
        <taxon>Pseudomonadati</taxon>
        <taxon>Pseudomonadota</taxon>
        <taxon>Gammaproteobacteria</taxon>
        <taxon>Alteromonadales</taxon>
        <taxon>Shewanellaceae</taxon>
        <taxon>Shewanella</taxon>
    </lineage>
</organism>
<protein>
    <recommendedName>
        <fullName evidence="3">Glycosyl transferase family 1 domain-containing protein</fullName>
    </recommendedName>
</protein>
<gene>
    <name evidence="1" type="ordered locus">Sden_2653</name>
</gene>
<name>Q12KU4_SHEDO</name>
<proteinExistence type="predicted"/>
<dbReference type="HOGENOM" id="CLU_672487_0_0_6"/>
<evidence type="ECO:0008006" key="3">
    <source>
        <dbReference type="Google" id="ProtNLM"/>
    </source>
</evidence>
<dbReference type="AlphaFoldDB" id="Q12KU4"/>
<evidence type="ECO:0000313" key="2">
    <source>
        <dbReference type="Proteomes" id="UP000001982"/>
    </source>
</evidence>
<reference evidence="1 2" key="1">
    <citation type="submission" date="2006-03" db="EMBL/GenBank/DDBJ databases">
        <title>Complete sequence of Shewanella denitrificans OS217.</title>
        <authorList>
            <consortium name="US DOE Joint Genome Institute"/>
            <person name="Copeland A."/>
            <person name="Lucas S."/>
            <person name="Lapidus A."/>
            <person name="Barry K."/>
            <person name="Detter J.C."/>
            <person name="Glavina del Rio T."/>
            <person name="Hammon N."/>
            <person name="Israni S."/>
            <person name="Dalin E."/>
            <person name="Tice H."/>
            <person name="Pitluck S."/>
            <person name="Brettin T."/>
            <person name="Bruce D."/>
            <person name="Han C."/>
            <person name="Tapia R."/>
            <person name="Gilna P."/>
            <person name="Kiss H."/>
            <person name="Schmutz J."/>
            <person name="Larimer F."/>
            <person name="Land M."/>
            <person name="Hauser L."/>
            <person name="Kyrpides N."/>
            <person name="Lykidis A."/>
            <person name="Richardson P."/>
        </authorList>
    </citation>
    <scope>NUCLEOTIDE SEQUENCE [LARGE SCALE GENOMIC DNA]</scope>
    <source>
        <strain evidence="2">OS217 / ATCC BAA-1090 / DSM 15013</strain>
    </source>
</reference>